<reference evidence="10 11" key="1">
    <citation type="journal article" date="2024" name="bioRxiv">
        <title>A reference genome for Trichogramma kaykai: A tiny desert-dwelling parasitoid wasp with competing sex-ratio distorters.</title>
        <authorList>
            <person name="Culotta J."/>
            <person name="Lindsey A.R."/>
        </authorList>
    </citation>
    <scope>NUCLEOTIDE SEQUENCE [LARGE SCALE GENOMIC DNA]</scope>
    <source>
        <strain evidence="10 11">KSX58</strain>
    </source>
</reference>
<proteinExistence type="predicted"/>
<accession>A0ABD2XIN7</accession>
<evidence type="ECO:0000256" key="8">
    <source>
        <dbReference type="ARBA" id="ARBA00023224"/>
    </source>
</evidence>
<keyword evidence="3 9" id="KW-0812">Transmembrane</keyword>
<dbReference type="AlphaFoldDB" id="A0ABD2XIN7"/>
<evidence type="ECO:0000256" key="3">
    <source>
        <dbReference type="ARBA" id="ARBA00022692"/>
    </source>
</evidence>
<evidence type="ECO:0000256" key="2">
    <source>
        <dbReference type="ARBA" id="ARBA00022606"/>
    </source>
</evidence>
<evidence type="ECO:0000256" key="1">
    <source>
        <dbReference type="ARBA" id="ARBA00004141"/>
    </source>
</evidence>
<comment type="subcellular location">
    <subcellularLocation>
        <location evidence="1">Membrane</location>
        <topology evidence="1">Multi-pass membrane protein</topology>
    </subcellularLocation>
</comment>
<comment type="caution">
    <text evidence="10">The sequence shown here is derived from an EMBL/GenBank/DDBJ whole genome shotgun (WGS) entry which is preliminary data.</text>
</comment>
<keyword evidence="6 9" id="KW-0472">Membrane</keyword>
<dbReference type="GO" id="GO:0007608">
    <property type="term" value="P:sensory perception of smell"/>
    <property type="evidence" value="ECO:0007669"/>
    <property type="project" value="UniProtKB-KW"/>
</dbReference>
<dbReference type="PANTHER" id="PTHR21137:SF26">
    <property type="entry name" value="ODORANT RECEPTOR 10A-RELATED"/>
    <property type="match status" value="1"/>
</dbReference>
<evidence type="ECO:0000256" key="5">
    <source>
        <dbReference type="ARBA" id="ARBA00022989"/>
    </source>
</evidence>
<keyword evidence="11" id="KW-1185">Reference proteome</keyword>
<keyword evidence="5 9" id="KW-1133">Transmembrane helix</keyword>
<feature type="transmembrane region" description="Helical" evidence="9">
    <location>
        <begin position="43"/>
        <end position="62"/>
    </location>
</feature>
<evidence type="ECO:0008006" key="12">
    <source>
        <dbReference type="Google" id="ProtNLM"/>
    </source>
</evidence>
<dbReference type="InterPro" id="IPR004117">
    <property type="entry name" value="7tm6_olfct_rcpt"/>
</dbReference>
<evidence type="ECO:0000256" key="4">
    <source>
        <dbReference type="ARBA" id="ARBA00022725"/>
    </source>
</evidence>
<keyword evidence="8" id="KW-0807">Transducer</keyword>
<protein>
    <recommendedName>
        <fullName evidence="12">Odorant receptor</fullName>
    </recommendedName>
</protein>
<sequence length="269" mass="30993">MSSNDPWSNAEFAIGFSHPFLNFLGVWPHNDIKYSKIYKIFSIFRFYFVQLLCLSIILIPQTTKLYFAEGDLDLIIDILSTAVLPVVVACMKIVAMRYNSEALSDLLDQIYADWQRSVTRQPDRILQMLSNARSGRRIAILCIGVAYSTSAIFFVLRLVVMSRKQEQSFLMESHFPAACMLSPWFETLWFLQGVTTFVATTAYAAIDGFFAVLVMHLCGQFQQLTEDFCRLEVGREDWSREMRKIVARHNELNKLSHEKLLIAPIDDYL</sequence>
<dbReference type="EMBL" id="JBJJXI010000025">
    <property type="protein sequence ID" value="KAL3404561.1"/>
    <property type="molecule type" value="Genomic_DNA"/>
</dbReference>
<feature type="transmembrane region" description="Helical" evidence="9">
    <location>
        <begin position="189"/>
        <end position="214"/>
    </location>
</feature>
<dbReference type="Pfam" id="PF02949">
    <property type="entry name" value="7tm_6"/>
    <property type="match status" value="1"/>
</dbReference>
<evidence type="ECO:0000256" key="9">
    <source>
        <dbReference type="SAM" id="Phobius"/>
    </source>
</evidence>
<gene>
    <name evidence="10" type="ORF">TKK_003018</name>
</gene>
<evidence type="ECO:0000256" key="7">
    <source>
        <dbReference type="ARBA" id="ARBA00023170"/>
    </source>
</evidence>
<feature type="transmembrane region" description="Helical" evidence="9">
    <location>
        <begin position="138"/>
        <end position="160"/>
    </location>
</feature>
<keyword evidence="2" id="KW-0716">Sensory transduction</keyword>
<evidence type="ECO:0000313" key="11">
    <source>
        <dbReference type="Proteomes" id="UP001627154"/>
    </source>
</evidence>
<organism evidence="10 11">
    <name type="scientific">Trichogramma kaykai</name>
    <dbReference type="NCBI Taxonomy" id="54128"/>
    <lineage>
        <taxon>Eukaryota</taxon>
        <taxon>Metazoa</taxon>
        <taxon>Ecdysozoa</taxon>
        <taxon>Arthropoda</taxon>
        <taxon>Hexapoda</taxon>
        <taxon>Insecta</taxon>
        <taxon>Pterygota</taxon>
        <taxon>Neoptera</taxon>
        <taxon>Endopterygota</taxon>
        <taxon>Hymenoptera</taxon>
        <taxon>Apocrita</taxon>
        <taxon>Proctotrupomorpha</taxon>
        <taxon>Chalcidoidea</taxon>
        <taxon>Trichogrammatidae</taxon>
        <taxon>Trichogramma</taxon>
    </lineage>
</organism>
<keyword evidence="4" id="KW-0552">Olfaction</keyword>
<dbReference type="Proteomes" id="UP001627154">
    <property type="component" value="Unassembled WGS sequence"/>
</dbReference>
<evidence type="ECO:0000313" key="10">
    <source>
        <dbReference type="EMBL" id="KAL3404561.1"/>
    </source>
</evidence>
<dbReference type="GO" id="GO:0016020">
    <property type="term" value="C:membrane"/>
    <property type="evidence" value="ECO:0007669"/>
    <property type="project" value="UniProtKB-SubCell"/>
</dbReference>
<dbReference type="GO" id="GO:0007165">
    <property type="term" value="P:signal transduction"/>
    <property type="evidence" value="ECO:0007669"/>
    <property type="project" value="UniProtKB-KW"/>
</dbReference>
<name>A0ABD2XIN7_9HYME</name>
<evidence type="ECO:0000256" key="6">
    <source>
        <dbReference type="ARBA" id="ARBA00023136"/>
    </source>
</evidence>
<feature type="transmembrane region" description="Helical" evidence="9">
    <location>
        <begin position="74"/>
        <end position="95"/>
    </location>
</feature>
<keyword evidence="7" id="KW-0675">Receptor</keyword>
<dbReference type="PANTHER" id="PTHR21137">
    <property type="entry name" value="ODORANT RECEPTOR"/>
    <property type="match status" value="1"/>
</dbReference>